<dbReference type="CDD" id="cd22160">
    <property type="entry name" value="F-box_AtFBL13-like"/>
    <property type="match status" value="1"/>
</dbReference>
<dbReference type="InterPro" id="IPR055411">
    <property type="entry name" value="LRR_FXL15/At3g58940/PEG3-like"/>
</dbReference>
<dbReference type="AlphaFoldDB" id="A0A5B6X1F0"/>
<dbReference type="Pfam" id="PF24758">
    <property type="entry name" value="LRR_At5g56370"/>
    <property type="match status" value="1"/>
</dbReference>
<dbReference type="Gene3D" id="3.80.10.10">
    <property type="entry name" value="Ribonuclease Inhibitor"/>
    <property type="match status" value="2"/>
</dbReference>
<evidence type="ECO:0000313" key="3">
    <source>
        <dbReference type="Proteomes" id="UP000325315"/>
    </source>
</evidence>
<dbReference type="SUPFAM" id="SSF81383">
    <property type="entry name" value="F-box domain"/>
    <property type="match status" value="2"/>
</dbReference>
<dbReference type="PANTHER" id="PTHR31900">
    <property type="entry name" value="F-BOX/RNI SUPERFAMILY PROTEIN-RELATED"/>
    <property type="match status" value="1"/>
</dbReference>
<dbReference type="Pfam" id="PF00646">
    <property type="entry name" value="F-box"/>
    <property type="match status" value="2"/>
</dbReference>
<dbReference type="InterPro" id="IPR001810">
    <property type="entry name" value="F-box_dom"/>
</dbReference>
<dbReference type="InterPro" id="IPR036047">
    <property type="entry name" value="F-box-like_dom_sf"/>
</dbReference>
<dbReference type="SMART" id="SM00579">
    <property type="entry name" value="FBD"/>
    <property type="match status" value="1"/>
</dbReference>
<protein>
    <submittedName>
        <fullName evidence="2">F-box/LRR-repeat protein</fullName>
    </submittedName>
</protein>
<reference evidence="3" key="1">
    <citation type="journal article" date="2019" name="Plant Biotechnol. J.">
        <title>Genome sequencing of the Australian wild diploid species Gossypium australe highlights disease resistance and delayed gland morphogenesis.</title>
        <authorList>
            <person name="Cai Y."/>
            <person name="Cai X."/>
            <person name="Wang Q."/>
            <person name="Wang P."/>
            <person name="Zhang Y."/>
            <person name="Cai C."/>
            <person name="Xu Y."/>
            <person name="Wang K."/>
            <person name="Zhou Z."/>
            <person name="Wang C."/>
            <person name="Geng S."/>
            <person name="Li B."/>
            <person name="Dong Q."/>
            <person name="Hou Y."/>
            <person name="Wang H."/>
            <person name="Ai P."/>
            <person name="Liu Z."/>
            <person name="Yi F."/>
            <person name="Sun M."/>
            <person name="An G."/>
            <person name="Cheng J."/>
            <person name="Zhang Y."/>
            <person name="Shi Q."/>
            <person name="Xie Y."/>
            <person name="Shi X."/>
            <person name="Chang Y."/>
            <person name="Huang F."/>
            <person name="Chen Y."/>
            <person name="Hong S."/>
            <person name="Mi L."/>
            <person name="Sun Q."/>
            <person name="Zhang L."/>
            <person name="Zhou B."/>
            <person name="Peng R."/>
            <person name="Zhang X."/>
            <person name="Liu F."/>
        </authorList>
    </citation>
    <scope>NUCLEOTIDE SEQUENCE [LARGE SCALE GENOMIC DNA]</scope>
    <source>
        <strain evidence="3">cv. PA1801</strain>
    </source>
</reference>
<accession>A0A5B6X1F0</accession>
<name>A0A5B6X1F0_9ROSI</name>
<dbReference type="EMBL" id="SMMG02000001">
    <property type="protein sequence ID" value="KAA3486825.1"/>
    <property type="molecule type" value="Genomic_DNA"/>
</dbReference>
<sequence>MAAYQRKRRFANQTRRDKDLDRLSGLPDKVLLQIISLLPLKEIVRTSILAIRWKDLFSLVSDINIDDNNVIRKSLGNGYMKIVERFLFSRKRDVGINKFRLKCGKIVDPFRINGWIQYALGYHVKELDLTIGIKGFNELNFGVFTCKTLVILRLSMDKGSIFSVPTYFRLPNLKVLHLGLMKCSDDGSVDRLFSGCISLEELHLRNCEVSNMNKLRVCNATLKKLFLSGFMGTDHEIEIIAPNLVHFSYYYTGTKGFSLINLNSLSEARIYIGPYLFSTIDFAPTATALMNGISQARSLYLTLYSSKPILLTPGLVPQFPNLTYLNLEMGGCLPEWKILLANSPCLDTLVLDFEFSGSELESHNNGRDETEKVPGCLMYKVKTIKLLSFQGKPFESQVVEYLLKNAKVLERFTVRLSGKKRLRTKISKEVRALSRVSKKCQLICHIISYLPLRESIRTSILSKRWRHLFATLIIDDSIEKPQYFVCHLPLGYDGMSDTVNKVLFSRSRPTIDQFSLKLTTNKPDPHKLEFGQSFGVSVPHTVCLPNLKFLLLRHIVFSDDESVQRLFSGCHMLEELLLRHCSQKTPGKFMVCSPTLKRFILTSFTDCEELMINAPNLVYFEHSDFVVTHYSLLSLNSLVEARIDVGLFTVAFFYQTAAPDLLRGISNTRSLHFVANFYRTAIGGNESLGYITKSPKEMPCHR</sequence>
<dbReference type="PROSITE" id="PS50181">
    <property type="entry name" value="FBOX"/>
    <property type="match status" value="1"/>
</dbReference>
<gene>
    <name evidence="2" type="ORF">EPI10_030698</name>
</gene>
<dbReference type="OrthoDB" id="612216at2759"/>
<keyword evidence="3" id="KW-1185">Reference proteome</keyword>
<dbReference type="InterPro" id="IPR032675">
    <property type="entry name" value="LRR_dom_sf"/>
</dbReference>
<dbReference type="Proteomes" id="UP000325315">
    <property type="component" value="Unassembled WGS sequence"/>
</dbReference>
<evidence type="ECO:0000313" key="2">
    <source>
        <dbReference type="EMBL" id="KAA3486825.1"/>
    </source>
</evidence>
<organism evidence="2 3">
    <name type="scientific">Gossypium australe</name>
    <dbReference type="NCBI Taxonomy" id="47621"/>
    <lineage>
        <taxon>Eukaryota</taxon>
        <taxon>Viridiplantae</taxon>
        <taxon>Streptophyta</taxon>
        <taxon>Embryophyta</taxon>
        <taxon>Tracheophyta</taxon>
        <taxon>Spermatophyta</taxon>
        <taxon>Magnoliopsida</taxon>
        <taxon>eudicotyledons</taxon>
        <taxon>Gunneridae</taxon>
        <taxon>Pentapetalae</taxon>
        <taxon>rosids</taxon>
        <taxon>malvids</taxon>
        <taxon>Malvales</taxon>
        <taxon>Malvaceae</taxon>
        <taxon>Malvoideae</taxon>
        <taxon>Gossypium</taxon>
    </lineage>
</organism>
<feature type="domain" description="F-box" evidence="1">
    <location>
        <begin position="20"/>
        <end position="74"/>
    </location>
</feature>
<dbReference type="InterPro" id="IPR053781">
    <property type="entry name" value="F-box_AtFBL13-like"/>
</dbReference>
<dbReference type="InterPro" id="IPR006566">
    <property type="entry name" value="FBD"/>
</dbReference>
<dbReference type="InterPro" id="IPR050232">
    <property type="entry name" value="FBL13/AtMIF1-like"/>
</dbReference>
<dbReference type="Pfam" id="PF23622">
    <property type="entry name" value="LRR_At1g61320_AtMIF1"/>
    <property type="match status" value="1"/>
</dbReference>
<proteinExistence type="predicted"/>
<comment type="caution">
    <text evidence="2">The sequence shown here is derived from an EMBL/GenBank/DDBJ whole genome shotgun (WGS) entry which is preliminary data.</text>
</comment>
<dbReference type="PANTHER" id="PTHR31900:SF34">
    <property type="entry name" value="EMB|CAB62440.1-RELATED"/>
    <property type="match status" value="1"/>
</dbReference>
<dbReference type="SUPFAM" id="SSF52047">
    <property type="entry name" value="RNI-like"/>
    <property type="match status" value="2"/>
</dbReference>
<evidence type="ECO:0000259" key="1">
    <source>
        <dbReference type="PROSITE" id="PS50181"/>
    </source>
</evidence>
<dbReference type="InterPro" id="IPR055357">
    <property type="entry name" value="LRR_At1g61320_AtMIF1"/>
</dbReference>